<evidence type="ECO:0000259" key="11">
    <source>
        <dbReference type="PROSITE" id="PS50110"/>
    </source>
</evidence>
<dbReference type="CDD" id="cd00082">
    <property type="entry name" value="HisKA"/>
    <property type="match status" value="1"/>
</dbReference>
<dbReference type="InterPro" id="IPR011006">
    <property type="entry name" value="CheY-like_superfamily"/>
</dbReference>
<keyword evidence="3 7" id="KW-0597">Phosphoprotein</keyword>
<dbReference type="Proteomes" id="UP000696931">
    <property type="component" value="Unassembled WGS sequence"/>
</dbReference>
<evidence type="ECO:0000256" key="2">
    <source>
        <dbReference type="ARBA" id="ARBA00012438"/>
    </source>
</evidence>
<evidence type="ECO:0000259" key="10">
    <source>
        <dbReference type="PROSITE" id="PS50109"/>
    </source>
</evidence>
<evidence type="ECO:0000256" key="9">
    <source>
        <dbReference type="SAM" id="Phobius"/>
    </source>
</evidence>
<name>A0A933SBZ2_UNCEI</name>
<evidence type="ECO:0000313" key="15">
    <source>
        <dbReference type="Proteomes" id="UP000696931"/>
    </source>
</evidence>
<dbReference type="InterPro" id="IPR035965">
    <property type="entry name" value="PAS-like_dom_sf"/>
</dbReference>
<proteinExistence type="predicted"/>
<evidence type="ECO:0000256" key="1">
    <source>
        <dbReference type="ARBA" id="ARBA00000085"/>
    </source>
</evidence>
<dbReference type="EMBL" id="JACRIW010000064">
    <property type="protein sequence ID" value="MBI5169711.1"/>
    <property type="molecule type" value="Genomic_DNA"/>
</dbReference>
<dbReference type="SMART" id="SM00387">
    <property type="entry name" value="HATPase_c"/>
    <property type="match status" value="1"/>
</dbReference>
<dbReference type="CDD" id="cd16922">
    <property type="entry name" value="HATPase_EvgS-ArcB-TorS-like"/>
    <property type="match status" value="1"/>
</dbReference>
<dbReference type="InterPro" id="IPR036097">
    <property type="entry name" value="HisK_dim/P_sf"/>
</dbReference>
<dbReference type="Pfam" id="PF02518">
    <property type="entry name" value="HATPase_c"/>
    <property type="match status" value="1"/>
</dbReference>
<keyword evidence="5" id="KW-0418">Kinase</keyword>
<feature type="modified residue" description="4-aspartylphosphate" evidence="7">
    <location>
        <position position="942"/>
    </location>
</feature>
<dbReference type="Gene3D" id="3.40.50.2300">
    <property type="match status" value="2"/>
</dbReference>
<keyword evidence="9" id="KW-0812">Transmembrane</keyword>
<keyword evidence="4" id="KW-0808">Transferase</keyword>
<reference evidence="14" key="1">
    <citation type="submission" date="2020-07" db="EMBL/GenBank/DDBJ databases">
        <title>Huge and variable diversity of episymbiotic CPR bacteria and DPANN archaea in groundwater ecosystems.</title>
        <authorList>
            <person name="He C.Y."/>
            <person name="Keren R."/>
            <person name="Whittaker M."/>
            <person name="Farag I.F."/>
            <person name="Doudna J."/>
            <person name="Cate J.H.D."/>
            <person name="Banfield J.F."/>
        </authorList>
    </citation>
    <scope>NUCLEOTIDE SEQUENCE</scope>
    <source>
        <strain evidence="14">NC_groundwater_1813_Pr3_B-0.1um_71_17</strain>
    </source>
</reference>
<dbReference type="InterPro" id="IPR003661">
    <property type="entry name" value="HisK_dim/P_dom"/>
</dbReference>
<accession>A0A933SBZ2</accession>
<dbReference type="Gene3D" id="1.10.287.130">
    <property type="match status" value="1"/>
</dbReference>
<evidence type="ECO:0000259" key="13">
    <source>
        <dbReference type="PROSITE" id="PS50113"/>
    </source>
</evidence>
<evidence type="ECO:0000313" key="14">
    <source>
        <dbReference type="EMBL" id="MBI5169711.1"/>
    </source>
</evidence>
<dbReference type="SUPFAM" id="SSF55874">
    <property type="entry name" value="ATPase domain of HSP90 chaperone/DNA topoisomerase II/histidine kinase"/>
    <property type="match status" value="1"/>
</dbReference>
<feature type="transmembrane region" description="Helical" evidence="9">
    <location>
        <begin position="41"/>
        <end position="61"/>
    </location>
</feature>
<dbReference type="InterPro" id="IPR000014">
    <property type="entry name" value="PAS"/>
</dbReference>
<dbReference type="InterPro" id="IPR036890">
    <property type="entry name" value="HATPase_C_sf"/>
</dbReference>
<dbReference type="Pfam" id="PF00989">
    <property type="entry name" value="PAS"/>
    <property type="match status" value="1"/>
</dbReference>
<dbReference type="InterPro" id="IPR005467">
    <property type="entry name" value="His_kinase_dom"/>
</dbReference>
<keyword evidence="6" id="KW-0902">Two-component regulatory system</keyword>
<evidence type="ECO:0000256" key="6">
    <source>
        <dbReference type="ARBA" id="ARBA00023012"/>
    </source>
</evidence>
<dbReference type="PROSITE" id="PS50112">
    <property type="entry name" value="PAS"/>
    <property type="match status" value="1"/>
</dbReference>
<protein>
    <recommendedName>
        <fullName evidence="2">histidine kinase</fullName>
        <ecNumber evidence="2">2.7.13.3</ecNumber>
    </recommendedName>
</protein>
<dbReference type="CDD" id="cd00156">
    <property type="entry name" value="REC"/>
    <property type="match status" value="1"/>
</dbReference>
<feature type="domain" description="PAS" evidence="12">
    <location>
        <begin position="363"/>
        <end position="408"/>
    </location>
</feature>
<dbReference type="PROSITE" id="PS50110">
    <property type="entry name" value="RESPONSE_REGULATORY"/>
    <property type="match status" value="2"/>
</dbReference>
<feature type="modified residue" description="4-aspartylphosphate" evidence="7">
    <location>
        <position position="807"/>
    </location>
</feature>
<dbReference type="Gene3D" id="3.30.450.20">
    <property type="entry name" value="PAS domain"/>
    <property type="match status" value="1"/>
</dbReference>
<dbReference type="PANTHER" id="PTHR43047:SF64">
    <property type="entry name" value="HISTIDINE KINASE CONTAINING CHEY-HOMOLOGOUS RECEIVER DOMAIN AND PAS DOMAIN-RELATED"/>
    <property type="match status" value="1"/>
</dbReference>
<dbReference type="PRINTS" id="PR00344">
    <property type="entry name" value="BCTRLSENSOR"/>
</dbReference>
<dbReference type="PANTHER" id="PTHR43047">
    <property type="entry name" value="TWO-COMPONENT HISTIDINE PROTEIN KINASE"/>
    <property type="match status" value="1"/>
</dbReference>
<feature type="domain" description="Histidine kinase" evidence="10">
    <location>
        <begin position="512"/>
        <end position="733"/>
    </location>
</feature>
<evidence type="ECO:0000259" key="12">
    <source>
        <dbReference type="PROSITE" id="PS50112"/>
    </source>
</evidence>
<keyword evidence="9" id="KW-1133">Transmembrane helix</keyword>
<dbReference type="PROSITE" id="PS50113">
    <property type="entry name" value="PAC"/>
    <property type="match status" value="1"/>
</dbReference>
<dbReference type="InterPro" id="IPR001789">
    <property type="entry name" value="Sig_transdc_resp-reg_receiver"/>
</dbReference>
<dbReference type="GO" id="GO:0006355">
    <property type="term" value="P:regulation of DNA-templated transcription"/>
    <property type="evidence" value="ECO:0007669"/>
    <property type="project" value="InterPro"/>
</dbReference>
<dbReference type="SUPFAM" id="SSF55785">
    <property type="entry name" value="PYP-like sensor domain (PAS domain)"/>
    <property type="match status" value="1"/>
</dbReference>
<dbReference type="InterPro" id="IPR013767">
    <property type="entry name" value="PAS_fold"/>
</dbReference>
<dbReference type="GO" id="GO:0009927">
    <property type="term" value="F:histidine phosphotransfer kinase activity"/>
    <property type="evidence" value="ECO:0007669"/>
    <property type="project" value="TreeGrafter"/>
</dbReference>
<dbReference type="InterPro" id="IPR004358">
    <property type="entry name" value="Sig_transdc_His_kin-like_C"/>
</dbReference>
<comment type="caution">
    <text evidence="14">The sequence shown here is derived from an EMBL/GenBank/DDBJ whole genome shotgun (WGS) entry which is preliminary data.</text>
</comment>
<dbReference type="GO" id="GO:0000155">
    <property type="term" value="F:phosphorelay sensor kinase activity"/>
    <property type="evidence" value="ECO:0007669"/>
    <property type="project" value="InterPro"/>
</dbReference>
<sequence length="1029" mass="112545">MAHTHTNPAHDARDTDGPAHAGGAVGYLLSGTGEQRRESRLVLAGIAVFLLLAMVAFNLAFYGKAKQRLELEGWSRLEAAADLRADQLDHLLGTLVREALSVERDPVVEARATRWCEGSLDAAEQALLKKELASARERFEFENVQLVDAGGRVLFEDSPATDEERVVVQRLVRRVLGSGEPELGDPWGDEFMVGVPVAQVGGVEGVLVMHSIGTRFLTPLLAHWPGLGASSGAYLVRADGDCARILTDFGDKGGFALGMRLKLTDPRGLAASMAATNVESRAEFVDALGAPAWAVTRALPSARWGVVGQVQSADMLTGLRTTVQELVLIDAAVVAFLLAMAWVWRRLYRSGLARREREITERHALRVQAILDTAFDAIFTFDRQGRIRTVNRAASELFGTSAEDLDGQPVRRHLDWGTPAGGALFPSTGAVTAAQVLRRDGARVPVELSLGSSGFGDDLLYTAIVRDVSERIEAEQRIRAFADGLEVSNRRLEEVNAQLEEASRLKSEFLANTSHELRTPLNGMIGFLQLVLDGMCDDPEEERDFLKQALQCSRHLLGLINDVLDIAKIEAGKLSLEMGRVEVQPLFDEVYTLTHVQAAQRGVQLRFESSVPDLLAARGDFGKIKQVLINLVGNALKFTPKGSVTVRAKAHVELGHLMFEIVDTGIGIPPERQKLIFEKFVQGDGSTTRRFGGTGLGLAISRSLVELMGGIIGVYSEGEGKGTRMYFSLPLWRTEDHAAPAPLVEPGDRILGPAGGQLVLIVEDDPVFRRFLTAVLQQSGYRTAEAENAESGWMLVRRLQPSVVVLDYALACGDNAALRTGWDLAQRMTAEDETRHIPLVFVTGFDGELKEKLRATAFARKPEHLVKPIEANVLIARIAHVVGDVGGRQVRILMADDDPTVAAYVRKVLPSSKYHIEVANNGEECLHILRTQPNGFDLLLLDLMMPEVSGYDVLREITLSGLHTELPVLVLTNFPEARNDEERRLLEQGLVVDVVAKSAVHENPQLLPHVLDWHLQVAREGGDARREAA</sequence>
<keyword evidence="8" id="KW-0175">Coiled coil</keyword>
<dbReference type="EC" id="2.7.13.3" evidence="2"/>
<dbReference type="SUPFAM" id="SSF47384">
    <property type="entry name" value="Homodimeric domain of signal transducing histidine kinase"/>
    <property type="match status" value="1"/>
</dbReference>
<dbReference type="GO" id="GO:0005886">
    <property type="term" value="C:plasma membrane"/>
    <property type="evidence" value="ECO:0007669"/>
    <property type="project" value="TreeGrafter"/>
</dbReference>
<dbReference type="Gene3D" id="3.30.565.10">
    <property type="entry name" value="Histidine kinase-like ATPase, C-terminal domain"/>
    <property type="match status" value="1"/>
</dbReference>
<evidence type="ECO:0000256" key="4">
    <source>
        <dbReference type="ARBA" id="ARBA00022679"/>
    </source>
</evidence>
<feature type="domain" description="PAC" evidence="13">
    <location>
        <begin position="430"/>
        <end position="480"/>
    </location>
</feature>
<dbReference type="SMART" id="SM00091">
    <property type="entry name" value="PAS"/>
    <property type="match status" value="1"/>
</dbReference>
<dbReference type="FunFam" id="3.30.565.10:FF:000010">
    <property type="entry name" value="Sensor histidine kinase RcsC"/>
    <property type="match status" value="1"/>
</dbReference>
<dbReference type="CDD" id="cd00130">
    <property type="entry name" value="PAS"/>
    <property type="match status" value="1"/>
</dbReference>
<dbReference type="SMART" id="SM00388">
    <property type="entry name" value="HisKA"/>
    <property type="match status" value="1"/>
</dbReference>
<comment type="catalytic activity">
    <reaction evidence="1">
        <text>ATP + protein L-histidine = ADP + protein N-phospho-L-histidine.</text>
        <dbReference type="EC" id="2.7.13.3"/>
    </reaction>
</comment>
<dbReference type="PROSITE" id="PS50109">
    <property type="entry name" value="HIS_KIN"/>
    <property type="match status" value="1"/>
</dbReference>
<evidence type="ECO:0000256" key="7">
    <source>
        <dbReference type="PROSITE-ProRule" id="PRU00169"/>
    </source>
</evidence>
<dbReference type="InterPro" id="IPR003594">
    <property type="entry name" value="HATPase_dom"/>
</dbReference>
<dbReference type="InterPro" id="IPR000700">
    <property type="entry name" value="PAS-assoc_C"/>
</dbReference>
<dbReference type="SUPFAM" id="SSF52172">
    <property type="entry name" value="CheY-like"/>
    <property type="match status" value="2"/>
</dbReference>
<feature type="domain" description="Response regulatory" evidence="11">
    <location>
        <begin position="891"/>
        <end position="1012"/>
    </location>
</feature>
<gene>
    <name evidence="14" type="ORF">HZA61_09505</name>
</gene>
<dbReference type="AlphaFoldDB" id="A0A933SBZ2"/>
<feature type="domain" description="Response regulatory" evidence="11">
    <location>
        <begin position="758"/>
        <end position="882"/>
    </location>
</feature>
<evidence type="ECO:0000256" key="3">
    <source>
        <dbReference type="ARBA" id="ARBA00022553"/>
    </source>
</evidence>
<dbReference type="Pfam" id="PF00072">
    <property type="entry name" value="Response_reg"/>
    <property type="match status" value="2"/>
</dbReference>
<evidence type="ECO:0000256" key="5">
    <source>
        <dbReference type="ARBA" id="ARBA00022777"/>
    </source>
</evidence>
<dbReference type="NCBIfam" id="TIGR00229">
    <property type="entry name" value="sensory_box"/>
    <property type="match status" value="1"/>
</dbReference>
<dbReference type="SMART" id="SM00448">
    <property type="entry name" value="REC"/>
    <property type="match status" value="2"/>
</dbReference>
<feature type="coiled-coil region" evidence="8">
    <location>
        <begin position="482"/>
        <end position="512"/>
    </location>
</feature>
<organism evidence="14 15">
    <name type="scientific">Eiseniibacteriota bacterium</name>
    <dbReference type="NCBI Taxonomy" id="2212470"/>
    <lineage>
        <taxon>Bacteria</taxon>
        <taxon>Candidatus Eiseniibacteriota</taxon>
    </lineage>
</organism>
<dbReference type="Pfam" id="PF00512">
    <property type="entry name" value="HisKA"/>
    <property type="match status" value="1"/>
</dbReference>
<keyword evidence="9" id="KW-0472">Membrane</keyword>
<dbReference type="FunFam" id="1.10.287.130:FF:000001">
    <property type="entry name" value="Two-component sensor histidine kinase"/>
    <property type="match status" value="1"/>
</dbReference>
<evidence type="ECO:0000256" key="8">
    <source>
        <dbReference type="SAM" id="Coils"/>
    </source>
</evidence>